<sequence>MFRSKTLNTLLIVMACFTLAGAGVFYYLSHKAHAKDSPPSIGEVVDHLSVTTDEITTNLKDNKFIKVTFLIEVSNKKAKSELEKRQFQVNNEILYLLSNKSEADLNGEKGLQKLETSLQEKLNNLMKNGTIVHVYTTEKIIQ</sequence>
<keyword evidence="9 10" id="KW-0472">Membrane</keyword>
<dbReference type="EMBL" id="BMFV01000014">
    <property type="protein sequence ID" value="GGH82210.1"/>
    <property type="molecule type" value="Genomic_DNA"/>
</dbReference>
<name>A0A8J2ZW16_9BACL</name>
<keyword evidence="5 10" id="KW-0145">Chemotaxis</keyword>
<keyword evidence="11" id="KW-0282">Flagellum</keyword>
<dbReference type="PANTHER" id="PTHR35091">
    <property type="entry name" value="FLAGELLAR PROTEIN FLIL"/>
    <property type="match status" value="1"/>
</dbReference>
<evidence type="ECO:0000256" key="4">
    <source>
        <dbReference type="ARBA" id="ARBA00022475"/>
    </source>
</evidence>
<keyword evidence="4 10" id="KW-1003">Cell membrane</keyword>
<reference evidence="11" key="1">
    <citation type="journal article" date="2014" name="Int. J. Syst. Evol. Microbiol.">
        <title>Complete genome sequence of Corynebacterium casei LMG S-19264T (=DSM 44701T), isolated from a smear-ripened cheese.</title>
        <authorList>
            <consortium name="US DOE Joint Genome Institute (JGI-PGF)"/>
            <person name="Walter F."/>
            <person name="Albersmeier A."/>
            <person name="Kalinowski J."/>
            <person name="Ruckert C."/>
        </authorList>
    </citation>
    <scope>NUCLEOTIDE SEQUENCE</scope>
    <source>
        <strain evidence="11">CGMCC 1.12777</strain>
    </source>
</reference>
<evidence type="ECO:0000256" key="6">
    <source>
        <dbReference type="ARBA" id="ARBA00022692"/>
    </source>
</evidence>
<dbReference type="GO" id="GO:0006935">
    <property type="term" value="P:chemotaxis"/>
    <property type="evidence" value="ECO:0007669"/>
    <property type="project" value="UniProtKB-KW"/>
</dbReference>
<evidence type="ECO:0000256" key="8">
    <source>
        <dbReference type="ARBA" id="ARBA00022989"/>
    </source>
</evidence>
<comment type="function">
    <text evidence="1 10">Controls the rotational direction of flagella during chemotaxis.</text>
</comment>
<reference evidence="11" key="2">
    <citation type="submission" date="2020-09" db="EMBL/GenBank/DDBJ databases">
        <authorList>
            <person name="Sun Q."/>
            <person name="Zhou Y."/>
        </authorList>
    </citation>
    <scope>NUCLEOTIDE SEQUENCE</scope>
    <source>
        <strain evidence="11">CGMCC 1.12777</strain>
    </source>
</reference>
<keyword evidence="12" id="KW-1185">Reference proteome</keyword>
<accession>A0A8J2ZW16</accession>
<keyword evidence="11" id="KW-0966">Cell projection</keyword>
<dbReference type="GO" id="GO:0009425">
    <property type="term" value="C:bacterial-type flagellum basal body"/>
    <property type="evidence" value="ECO:0007669"/>
    <property type="project" value="InterPro"/>
</dbReference>
<keyword evidence="8 10" id="KW-1133">Transmembrane helix</keyword>
<evidence type="ECO:0000256" key="1">
    <source>
        <dbReference type="ARBA" id="ARBA00002254"/>
    </source>
</evidence>
<protein>
    <recommendedName>
        <fullName evidence="10">Flagellar protein FliL</fullName>
    </recommendedName>
</protein>
<proteinExistence type="inferred from homology"/>
<dbReference type="RefSeq" id="WP_188497383.1">
    <property type="nucleotide sequence ID" value="NZ_BMFV01000014.1"/>
</dbReference>
<evidence type="ECO:0000313" key="12">
    <source>
        <dbReference type="Proteomes" id="UP000656813"/>
    </source>
</evidence>
<evidence type="ECO:0000256" key="2">
    <source>
        <dbReference type="ARBA" id="ARBA00004162"/>
    </source>
</evidence>
<keyword evidence="7 10" id="KW-0283">Flagellar rotation</keyword>
<dbReference type="GO" id="GO:0071978">
    <property type="term" value="P:bacterial-type flagellum-dependent swarming motility"/>
    <property type="evidence" value="ECO:0007669"/>
    <property type="project" value="TreeGrafter"/>
</dbReference>
<feature type="transmembrane region" description="Helical" evidence="10">
    <location>
        <begin position="7"/>
        <end position="28"/>
    </location>
</feature>
<evidence type="ECO:0000256" key="5">
    <source>
        <dbReference type="ARBA" id="ARBA00022500"/>
    </source>
</evidence>
<dbReference type="Proteomes" id="UP000656813">
    <property type="component" value="Unassembled WGS sequence"/>
</dbReference>
<dbReference type="GO" id="GO:0005886">
    <property type="term" value="C:plasma membrane"/>
    <property type="evidence" value="ECO:0007669"/>
    <property type="project" value="UniProtKB-SubCell"/>
</dbReference>
<dbReference type="InterPro" id="IPR005503">
    <property type="entry name" value="FliL"/>
</dbReference>
<evidence type="ECO:0000256" key="9">
    <source>
        <dbReference type="ARBA" id="ARBA00023136"/>
    </source>
</evidence>
<keyword evidence="11" id="KW-0969">Cilium</keyword>
<comment type="subcellular location">
    <subcellularLocation>
        <location evidence="2">Cell membrane</location>
        <topology evidence="2">Single-pass membrane protein</topology>
    </subcellularLocation>
</comment>
<comment type="similarity">
    <text evidence="3 10">Belongs to the FliL family.</text>
</comment>
<evidence type="ECO:0000256" key="7">
    <source>
        <dbReference type="ARBA" id="ARBA00022779"/>
    </source>
</evidence>
<dbReference type="NCBIfam" id="NF005826">
    <property type="entry name" value="PRK07718.1"/>
    <property type="match status" value="1"/>
</dbReference>
<dbReference type="Pfam" id="PF03748">
    <property type="entry name" value="FliL"/>
    <property type="match status" value="1"/>
</dbReference>
<gene>
    <name evidence="11" type="primary">fliL</name>
    <name evidence="11" type="ORF">GCM10007096_21260</name>
</gene>
<organism evidence="11 12">
    <name type="scientific">Pullulanibacillus pueri</name>
    <dbReference type="NCBI Taxonomy" id="1437324"/>
    <lineage>
        <taxon>Bacteria</taxon>
        <taxon>Bacillati</taxon>
        <taxon>Bacillota</taxon>
        <taxon>Bacilli</taxon>
        <taxon>Bacillales</taxon>
        <taxon>Sporolactobacillaceae</taxon>
        <taxon>Pullulanibacillus</taxon>
    </lineage>
</organism>
<dbReference type="AlphaFoldDB" id="A0A8J2ZW16"/>
<evidence type="ECO:0000256" key="3">
    <source>
        <dbReference type="ARBA" id="ARBA00008281"/>
    </source>
</evidence>
<keyword evidence="6 10" id="KW-0812">Transmembrane</keyword>
<dbReference type="PANTHER" id="PTHR35091:SF2">
    <property type="entry name" value="FLAGELLAR PROTEIN FLIL"/>
    <property type="match status" value="1"/>
</dbReference>
<comment type="caution">
    <text evidence="11">The sequence shown here is derived from an EMBL/GenBank/DDBJ whole genome shotgun (WGS) entry which is preliminary data.</text>
</comment>
<evidence type="ECO:0000256" key="10">
    <source>
        <dbReference type="RuleBase" id="RU364125"/>
    </source>
</evidence>
<dbReference type="PROSITE" id="PS51257">
    <property type="entry name" value="PROKAR_LIPOPROTEIN"/>
    <property type="match status" value="1"/>
</dbReference>
<evidence type="ECO:0000313" key="11">
    <source>
        <dbReference type="EMBL" id="GGH82210.1"/>
    </source>
</evidence>